<name>A0A813ZQC3_9BILA</name>
<dbReference type="EMBL" id="CAJNOC010001945">
    <property type="protein sequence ID" value="CAF0902338.1"/>
    <property type="molecule type" value="Genomic_DNA"/>
</dbReference>
<dbReference type="SUPFAM" id="SSF52058">
    <property type="entry name" value="L domain-like"/>
    <property type="match status" value="1"/>
</dbReference>
<keyword evidence="2" id="KW-0677">Repeat</keyword>
<evidence type="ECO:0000256" key="2">
    <source>
        <dbReference type="ARBA" id="ARBA00022737"/>
    </source>
</evidence>
<dbReference type="InterPro" id="IPR003591">
    <property type="entry name" value="Leu-rich_rpt_typical-subtyp"/>
</dbReference>
<dbReference type="SMART" id="SM00369">
    <property type="entry name" value="LRR_TYP"/>
    <property type="match status" value="4"/>
</dbReference>
<dbReference type="Pfam" id="PF13855">
    <property type="entry name" value="LRR_8"/>
    <property type="match status" value="1"/>
</dbReference>
<protein>
    <submittedName>
        <fullName evidence="3">Uncharacterized protein</fullName>
    </submittedName>
</protein>
<dbReference type="GO" id="GO:0005615">
    <property type="term" value="C:extracellular space"/>
    <property type="evidence" value="ECO:0007669"/>
    <property type="project" value="TreeGrafter"/>
</dbReference>
<comment type="caution">
    <text evidence="3">The sequence shown here is derived from an EMBL/GenBank/DDBJ whole genome shotgun (WGS) entry which is preliminary data.</text>
</comment>
<dbReference type="InterPro" id="IPR050333">
    <property type="entry name" value="SLRP"/>
</dbReference>
<accession>A0A813ZQC3</accession>
<dbReference type="InterPro" id="IPR032675">
    <property type="entry name" value="LRR_dom_sf"/>
</dbReference>
<dbReference type="OrthoDB" id="1060944at2759"/>
<dbReference type="PANTHER" id="PTHR45712:SF22">
    <property type="entry name" value="INSULIN-LIKE GROWTH FACTOR-BINDING PROTEIN COMPLEX ACID LABILE SUBUNIT"/>
    <property type="match status" value="1"/>
</dbReference>
<evidence type="ECO:0000256" key="1">
    <source>
        <dbReference type="ARBA" id="ARBA00022614"/>
    </source>
</evidence>
<keyword evidence="1" id="KW-0433">Leucine-rich repeat</keyword>
<proteinExistence type="predicted"/>
<dbReference type="AlphaFoldDB" id="A0A813ZQC3"/>
<dbReference type="PROSITE" id="PS51450">
    <property type="entry name" value="LRR"/>
    <property type="match status" value="2"/>
</dbReference>
<dbReference type="Proteomes" id="UP000663879">
    <property type="component" value="Unassembled WGS sequence"/>
</dbReference>
<evidence type="ECO:0000313" key="3">
    <source>
        <dbReference type="EMBL" id="CAF0902338.1"/>
    </source>
</evidence>
<dbReference type="PANTHER" id="PTHR45712">
    <property type="entry name" value="AGAP008170-PA"/>
    <property type="match status" value="1"/>
</dbReference>
<keyword evidence="4" id="KW-1185">Reference proteome</keyword>
<gene>
    <name evidence="3" type="ORF">OXX778_LOCUS11463</name>
</gene>
<reference evidence="3" key="1">
    <citation type="submission" date="2021-02" db="EMBL/GenBank/DDBJ databases">
        <authorList>
            <person name="Nowell W R."/>
        </authorList>
    </citation>
    <scope>NUCLEOTIDE SEQUENCE</scope>
    <source>
        <strain evidence="3">Ploen Becks lab</strain>
    </source>
</reference>
<sequence length="536" mass="63076">MKIFYQYFIILYLNYSILCKNNIAELEQKIDEARRLNPFIFGTKGCLFSGCQCPSEYSLTSTISCNGQIYDHFKVEFPTRQNYNRSKINTLIVMNHNFYNLPPKIFKNLIIDNLIMTNNRFEKIFYHSFSDMTSLNSLEFIQNAFVDIEKDSFEPLYDKIKNLVFSGNSFKEPCIEKVKDSIKKFTNLTSLVIQNFNLDDTSEWFKLNSKSLTLLNLAKNNLRKFPYFLNASMKTLNDLYLSSNRIGPKFDMNNLASLADNLKVLDLSQNEIIDFLMSNGPHKIFGNLTKLDLSHNSLRTIYREYFQNMPRLVELNLSNNLIYQIDFEAFKSNPMIETLTLSFNRLNYLDDKLLNTLRNLNKLYVHTNHLDSMINITMMPYLEVLDISDQKSDVFHIHDYSFDRDEPKTKLSVSLIGTPLKRLELGDKAFCSKNSNKIIEYIEFTHYNLHKSNICYLLQLQNSTIDLFKKKRTEFTHDFSHNKVCNCYMINQMQKKGIKFGKSCKIDMDKCVQDLFQQHHKLEFDLNCKNKENYEC</sequence>
<organism evidence="3 4">
    <name type="scientific">Brachionus calyciflorus</name>
    <dbReference type="NCBI Taxonomy" id="104777"/>
    <lineage>
        <taxon>Eukaryota</taxon>
        <taxon>Metazoa</taxon>
        <taxon>Spiralia</taxon>
        <taxon>Gnathifera</taxon>
        <taxon>Rotifera</taxon>
        <taxon>Eurotatoria</taxon>
        <taxon>Monogononta</taxon>
        <taxon>Pseudotrocha</taxon>
        <taxon>Ploima</taxon>
        <taxon>Brachionidae</taxon>
        <taxon>Brachionus</taxon>
    </lineage>
</organism>
<dbReference type="InterPro" id="IPR001611">
    <property type="entry name" value="Leu-rich_rpt"/>
</dbReference>
<dbReference type="Gene3D" id="3.80.10.10">
    <property type="entry name" value="Ribonuclease Inhibitor"/>
    <property type="match status" value="3"/>
</dbReference>
<evidence type="ECO:0000313" key="4">
    <source>
        <dbReference type="Proteomes" id="UP000663879"/>
    </source>
</evidence>